<proteinExistence type="predicted"/>
<dbReference type="Proteomes" id="UP000077628">
    <property type="component" value="Unassembled WGS sequence"/>
</dbReference>
<protein>
    <recommendedName>
        <fullName evidence="3">Transmembrane protein</fullName>
    </recommendedName>
</protein>
<dbReference type="AlphaFoldDB" id="A0A177NQR9"/>
<dbReference type="STRING" id="702114.A1355_03950"/>
<gene>
    <name evidence="1" type="ORF">A1355_03950</name>
</gene>
<sequence length="194" mass="21366">MNILNRFLDADFKRDMSNITRTCAIAVMLGYLRIASGEPVAFEQYAVLAALTLNFARFTQWPDQAFTDSDNQLKVCLVGDNVLLQSFDSINGKAVGNKAIKTLNSEKLRNLNQCHILFISEISNSLLSQVFLDIQNRRILTIGESLDFVNAGGMVAMLNVDGKIQLYVNNHAVKAAGLAISSNLLRLAKIVGEN</sequence>
<dbReference type="EMBL" id="LUUK01000155">
    <property type="protein sequence ID" value="OAI19663.1"/>
    <property type="molecule type" value="Genomic_DNA"/>
</dbReference>
<evidence type="ECO:0008006" key="3">
    <source>
        <dbReference type="Google" id="ProtNLM"/>
    </source>
</evidence>
<dbReference type="InterPro" id="IPR025293">
    <property type="entry name" value="YfiR/HmsC-like"/>
</dbReference>
<evidence type="ECO:0000313" key="2">
    <source>
        <dbReference type="Proteomes" id="UP000077628"/>
    </source>
</evidence>
<accession>A0A177NQR9</accession>
<keyword evidence="2" id="KW-1185">Reference proteome</keyword>
<dbReference type="Pfam" id="PF13689">
    <property type="entry name" value="DUF4154"/>
    <property type="match status" value="1"/>
</dbReference>
<organism evidence="1 2">
    <name type="scientific">Methylomonas koyamae</name>
    <dbReference type="NCBI Taxonomy" id="702114"/>
    <lineage>
        <taxon>Bacteria</taxon>
        <taxon>Pseudomonadati</taxon>
        <taxon>Pseudomonadota</taxon>
        <taxon>Gammaproteobacteria</taxon>
        <taxon>Methylococcales</taxon>
        <taxon>Methylococcaceae</taxon>
        <taxon>Methylomonas</taxon>
    </lineage>
</organism>
<name>A0A177NQR9_9GAMM</name>
<evidence type="ECO:0000313" key="1">
    <source>
        <dbReference type="EMBL" id="OAI19663.1"/>
    </source>
</evidence>
<comment type="caution">
    <text evidence="1">The sequence shown here is derived from an EMBL/GenBank/DDBJ whole genome shotgun (WGS) entry which is preliminary data.</text>
</comment>
<reference evidence="2" key="1">
    <citation type="submission" date="2016-03" db="EMBL/GenBank/DDBJ databases">
        <authorList>
            <person name="Heylen K."/>
            <person name="De Vos P."/>
            <person name="Vekeman B."/>
        </authorList>
    </citation>
    <scope>NUCLEOTIDE SEQUENCE [LARGE SCALE GENOMIC DNA]</scope>
    <source>
        <strain evidence="2">R-45383</strain>
    </source>
</reference>